<dbReference type="GO" id="GO:0005634">
    <property type="term" value="C:nucleus"/>
    <property type="evidence" value="ECO:0007669"/>
    <property type="project" value="UniProtKB-SubCell"/>
</dbReference>
<keyword evidence="5" id="KW-0539">Nucleus</keyword>
<keyword evidence="3" id="KW-0238">DNA-binding</keyword>
<keyword evidence="4" id="KW-0804">Transcription</keyword>
<dbReference type="InterPro" id="IPR036864">
    <property type="entry name" value="Zn2-C6_fun-type_DNA-bd_sf"/>
</dbReference>
<dbReference type="Gene3D" id="4.10.240.10">
    <property type="entry name" value="Zn(2)-C6 fungal-type DNA-binding domain"/>
    <property type="match status" value="1"/>
</dbReference>
<evidence type="ECO:0000256" key="2">
    <source>
        <dbReference type="ARBA" id="ARBA00023015"/>
    </source>
</evidence>
<comment type="caution">
    <text evidence="8">The sequence shown here is derived from an EMBL/GenBank/DDBJ whole genome shotgun (WGS) entry which is preliminary data.</text>
</comment>
<keyword evidence="2" id="KW-0805">Transcription regulation</keyword>
<sequence>MKIKCQRKDKESCARCIARKLHCTTTPVKSKRQKWTDERESYFHKLENRIKRMESAIITPGLHRTAELVEGGEKEKSSFDEIENQARLSNHLSNLVVDSNGSSNFIGRASGFSLFSPQGIRWISEKVGDKDELAQLYRLFSKRDYGIWGHADANLWQPIPQSQQAPLPSKDIALQYVNCFFLTFNNAFPIINQDVFNSYLEQQYSTNPPAGTAWYALFNAVLCLGSIRTKGERRRSFLIDYTSNCHETGVEYFRNASCCFHDLIFKEANLMAMQAMTLMLFITTSSPNPQPAYVMASAAGNLANTLGLHRSLDGFGLAPAEIEQRRNVFWVFYMLEKAISRNLGRPSVINDDDIAVALPPKQPQLIQSPNRARVYDIFQDQIRLAIIGSRIYSELYSASAQTKSEVHRMKVLGTLDDHLQRWRDCLPVEIRPEHPINCSHEQYVQVAMMHFTYLDAVILLHRVAGNQESFEDENVARMNASQLLCLAAARRSIQLLDTFSANNMQNQHIMWLALYYSLSASLVLFTNILSNPQHQHAASDVRLMNLIISFITHSVKPGSSFAATPTVSVFKELFGIATRLVQSSQKVKRIPEGDDPRTTTSLAPHNSTTDAETEISARPSLVYDEPPLQEFTDNSPLEFAPFIIPESSQFDYNSTLSDSLLSATTFDWDMVNTWMPNLAAGPWPLAETDANMDDGFDYFYDDDFNI</sequence>
<evidence type="ECO:0000256" key="5">
    <source>
        <dbReference type="ARBA" id="ARBA00023242"/>
    </source>
</evidence>
<evidence type="ECO:0000256" key="3">
    <source>
        <dbReference type="ARBA" id="ARBA00023125"/>
    </source>
</evidence>
<dbReference type="AlphaFoldDB" id="A0AAD4KLA9"/>
<dbReference type="GO" id="GO:0003677">
    <property type="term" value="F:DNA binding"/>
    <property type="evidence" value="ECO:0007669"/>
    <property type="project" value="UniProtKB-KW"/>
</dbReference>
<evidence type="ECO:0000256" key="6">
    <source>
        <dbReference type="SAM" id="MobiDB-lite"/>
    </source>
</evidence>
<evidence type="ECO:0000313" key="9">
    <source>
        <dbReference type="Proteomes" id="UP001201262"/>
    </source>
</evidence>
<dbReference type="SMART" id="SM00906">
    <property type="entry name" value="Fungal_trans"/>
    <property type="match status" value="1"/>
</dbReference>
<evidence type="ECO:0000259" key="7">
    <source>
        <dbReference type="SMART" id="SM00906"/>
    </source>
</evidence>
<dbReference type="RefSeq" id="XP_046069673.1">
    <property type="nucleotide sequence ID" value="XM_046219430.1"/>
</dbReference>
<dbReference type="CDD" id="cd12148">
    <property type="entry name" value="fungal_TF_MHR"/>
    <property type="match status" value="1"/>
</dbReference>
<protein>
    <submittedName>
        <fullName evidence="8">Fungal-specific transcription factor domain-containing protein</fullName>
    </submittedName>
</protein>
<dbReference type="GO" id="GO:0006351">
    <property type="term" value="P:DNA-templated transcription"/>
    <property type="evidence" value="ECO:0007669"/>
    <property type="project" value="InterPro"/>
</dbReference>
<comment type="subcellular location">
    <subcellularLocation>
        <location evidence="1">Nucleus</location>
    </subcellularLocation>
</comment>
<name>A0AAD4KLA9_9EURO</name>
<evidence type="ECO:0000256" key="4">
    <source>
        <dbReference type="ARBA" id="ARBA00023163"/>
    </source>
</evidence>
<feature type="domain" description="Xylanolytic transcriptional activator regulatory" evidence="7">
    <location>
        <begin position="292"/>
        <end position="365"/>
    </location>
</feature>
<feature type="region of interest" description="Disordered" evidence="6">
    <location>
        <begin position="585"/>
        <end position="618"/>
    </location>
</feature>
<dbReference type="InterPro" id="IPR050987">
    <property type="entry name" value="AtrR-like"/>
</dbReference>
<dbReference type="GO" id="GO:0000981">
    <property type="term" value="F:DNA-binding transcription factor activity, RNA polymerase II-specific"/>
    <property type="evidence" value="ECO:0007669"/>
    <property type="project" value="InterPro"/>
</dbReference>
<reference evidence="8" key="1">
    <citation type="submission" date="2021-12" db="EMBL/GenBank/DDBJ databases">
        <title>Convergent genome expansion in fungi linked to evolution of root-endophyte symbiosis.</title>
        <authorList>
            <consortium name="DOE Joint Genome Institute"/>
            <person name="Ke Y.-H."/>
            <person name="Bonito G."/>
            <person name="Liao H.-L."/>
            <person name="Looney B."/>
            <person name="Rojas-Flechas A."/>
            <person name="Nash J."/>
            <person name="Hameed K."/>
            <person name="Schadt C."/>
            <person name="Martin F."/>
            <person name="Crous P.W."/>
            <person name="Miettinen O."/>
            <person name="Magnuson J.K."/>
            <person name="Labbe J."/>
            <person name="Jacobson D."/>
            <person name="Doktycz M.J."/>
            <person name="Veneault-Fourrey C."/>
            <person name="Kuo A."/>
            <person name="Mondo S."/>
            <person name="Calhoun S."/>
            <person name="Riley R."/>
            <person name="Ohm R."/>
            <person name="LaButti K."/>
            <person name="Andreopoulos B."/>
            <person name="Pangilinan J."/>
            <person name="Nolan M."/>
            <person name="Tritt A."/>
            <person name="Clum A."/>
            <person name="Lipzen A."/>
            <person name="Daum C."/>
            <person name="Barry K."/>
            <person name="Grigoriev I.V."/>
            <person name="Vilgalys R."/>
        </authorList>
    </citation>
    <scope>NUCLEOTIDE SEQUENCE</scope>
    <source>
        <strain evidence="8">PMI_201</strain>
    </source>
</reference>
<gene>
    <name evidence="8" type="ORF">BGW36DRAFT_418612</name>
</gene>
<dbReference type="GO" id="GO:0008270">
    <property type="term" value="F:zinc ion binding"/>
    <property type="evidence" value="ECO:0007669"/>
    <property type="project" value="InterPro"/>
</dbReference>
<evidence type="ECO:0000313" key="8">
    <source>
        <dbReference type="EMBL" id="KAH8694003.1"/>
    </source>
</evidence>
<keyword evidence="9" id="KW-1185">Reference proteome</keyword>
<feature type="compositionally biased region" description="Polar residues" evidence="6">
    <location>
        <begin position="598"/>
        <end position="610"/>
    </location>
</feature>
<dbReference type="PANTHER" id="PTHR46910">
    <property type="entry name" value="TRANSCRIPTION FACTOR PDR1"/>
    <property type="match status" value="1"/>
</dbReference>
<proteinExistence type="predicted"/>
<dbReference type="GeneID" id="70249717"/>
<dbReference type="Pfam" id="PF04082">
    <property type="entry name" value="Fungal_trans"/>
    <property type="match status" value="1"/>
</dbReference>
<dbReference type="PANTHER" id="PTHR46910:SF37">
    <property type="entry name" value="ZN(II)2CYS6 TRANSCRIPTION FACTOR (EUROFUNG)"/>
    <property type="match status" value="1"/>
</dbReference>
<dbReference type="EMBL" id="JAJTJA010000009">
    <property type="protein sequence ID" value="KAH8694003.1"/>
    <property type="molecule type" value="Genomic_DNA"/>
</dbReference>
<accession>A0AAD4KLA9</accession>
<evidence type="ECO:0000256" key="1">
    <source>
        <dbReference type="ARBA" id="ARBA00004123"/>
    </source>
</evidence>
<dbReference type="InterPro" id="IPR007219">
    <property type="entry name" value="XnlR_reg_dom"/>
</dbReference>
<organism evidence="8 9">
    <name type="scientific">Talaromyces proteolyticus</name>
    <dbReference type="NCBI Taxonomy" id="1131652"/>
    <lineage>
        <taxon>Eukaryota</taxon>
        <taxon>Fungi</taxon>
        <taxon>Dikarya</taxon>
        <taxon>Ascomycota</taxon>
        <taxon>Pezizomycotina</taxon>
        <taxon>Eurotiomycetes</taxon>
        <taxon>Eurotiomycetidae</taxon>
        <taxon>Eurotiales</taxon>
        <taxon>Trichocomaceae</taxon>
        <taxon>Talaromyces</taxon>
        <taxon>Talaromyces sect. Bacilispori</taxon>
    </lineage>
</organism>
<dbReference type="Proteomes" id="UP001201262">
    <property type="component" value="Unassembled WGS sequence"/>
</dbReference>